<sequence>MRRERRRRTFSRAQLGGRQMRPMKSKRNEARPGGMPRLIAPEETLEVAARLQAGTCTVRKTVRVAEPARQTGRARPD</sequence>
<dbReference type="AlphaFoldDB" id="A0AAW9CK71"/>
<feature type="compositionally biased region" description="Basic residues" evidence="1">
    <location>
        <begin position="1"/>
        <end position="10"/>
    </location>
</feature>
<organism evidence="2 3">
    <name type="scientific">Burkholderia thailandensis</name>
    <dbReference type="NCBI Taxonomy" id="57975"/>
    <lineage>
        <taxon>Bacteria</taxon>
        <taxon>Pseudomonadati</taxon>
        <taxon>Pseudomonadota</taxon>
        <taxon>Betaproteobacteria</taxon>
        <taxon>Burkholderiales</taxon>
        <taxon>Burkholderiaceae</taxon>
        <taxon>Burkholderia</taxon>
        <taxon>pseudomallei group</taxon>
    </lineage>
</organism>
<dbReference type="Proteomes" id="UP001272137">
    <property type="component" value="Unassembled WGS sequence"/>
</dbReference>
<evidence type="ECO:0000313" key="2">
    <source>
        <dbReference type="EMBL" id="MDW9250910.1"/>
    </source>
</evidence>
<gene>
    <name evidence="2" type="ORF">C7S16_4365</name>
</gene>
<name>A0AAW9CK71_BURTH</name>
<protein>
    <submittedName>
        <fullName evidence="2">Uncharacterized protein</fullName>
    </submittedName>
</protein>
<dbReference type="EMBL" id="QXCT01000001">
    <property type="protein sequence ID" value="MDW9250910.1"/>
    <property type="molecule type" value="Genomic_DNA"/>
</dbReference>
<evidence type="ECO:0000313" key="3">
    <source>
        <dbReference type="Proteomes" id="UP001272137"/>
    </source>
</evidence>
<feature type="region of interest" description="Disordered" evidence="1">
    <location>
        <begin position="1"/>
        <end position="38"/>
    </location>
</feature>
<accession>A0AAW9CK71</accession>
<proteinExistence type="predicted"/>
<reference evidence="2" key="1">
    <citation type="submission" date="2018-08" db="EMBL/GenBank/DDBJ databases">
        <title>Identification of Burkholderia cepacia strains that express a Burkholderia pseudomallei-like capsular polysaccharide.</title>
        <authorList>
            <person name="Burtnick M.N."/>
            <person name="Vongsouvath M."/>
            <person name="Newton P."/>
            <person name="Wuthiekanun V."/>
            <person name="Limmathurotsakul D."/>
            <person name="Brett P.J."/>
            <person name="Chantratita N."/>
            <person name="Dance D.A."/>
        </authorList>
    </citation>
    <scope>NUCLEOTIDE SEQUENCE</scope>
    <source>
        <strain evidence="2">SBXCC001</strain>
    </source>
</reference>
<comment type="caution">
    <text evidence="2">The sequence shown here is derived from an EMBL/GenBank/DDBJ whole genome shotgun (WGS) entry which is preliminary data.</text>
</comment>
<evidence type="ECO:0000256" key="1">
    <source>
        <dbReference type="SAM" id="MobiDB-lite"/>
    </source>
</evidence>